<reference evidence="2 3" key="1">
    <citation type="submission" date="2017-05" db="EMBL/GenBank/DDBJ databases">
        <title>Genome sequence of Acetobacter pasteurianus subsp. ascendens strain SRCM101447.</title>
        <authorList>
            <person name="Cho S.H."/>
        </authorList>
    </citation>
    <scope>NUCLEOTIDE SEQUENCE [LARGE SCALE GENOMIC DNA]</scope>
    <source>
        <strain evidence="2 3">SRCM101447</strain>
    </source>
</reference>
<feature type="domain" description="DUF6874" evidence="1">
    <location>
        <begin position="17"/>
        <end position="96"/>
    </location>
</feature>
<dbReference type="AlphaFoldDB" id="A0A1Y0UVS7"/>
<dbReference type="InterPro" id="IPR049239">
    <property type="entry name" value="DUF6874"/>
</dbReference>
<proteinExistence type="predicted"/>
<sequence length="100" mass="11085">MTVKFDATKKEITNVDAIVARIVPKICAATGANADELSLSTRMDLLATHANGCPMDFERMREADDFNILHDIAGIRNYLNRETGRIVGFFVPRFAKAIAK</sequence>
<name>A0A1Y0UVS7_9PROT</name>
<dbReference type="Proteomes" id="UP000195633">
    <property type="component" value="Chromosome"/>
</dbReference>
<dbReference type="GeneID" id="66351640"/>
<dbReference type="RefSeq" id="WP_019087812.1">
    <property type="nucleotide sequence ID" value="NZ_CP021524.1"/>
</dbReference>
<protein>
    <recommendedName>
        <fullName evidence="1">DUF6874 domain-containing protein</fullName>
    </recommendedName>
</protein>
<evidence type="ECO:0000313" key="2">
    <source>
        <dbReference type="EMBL" id="ARW10020.1"/>
    </source>
</evidence>
<organism evidence="2 3">
    <name type="scientific">Acetobacter ascendens</name>
    <dbReference type="NCBI Taxonomy" id="481146"/>
    <lineage>
        <taxon>Bacteria</taxon>
        <taxon>Pseudomonadati</taxon>
        <taxon>Pseudomonadota</taxon>
        <taxon>Alphaproteobacteria</taxon>
        <taxon>Acetobacterales</taxon>
        <taxon>Acetobacteraceae</taxon>
        <taxon>Acetobacter</taxon>
    </lineage>
</organism>
<evidence type="ECO:0000259" key="1">
    <source>
        <dbReference type="Pfam" id="PF21779"/>
    </source>
</evidence>
<evidence type="ECO:0000313" key="3">
    <source>
        <dbReference type="Proteomes" id="UP000195633"/>
    </source>
</evidence>
<accession>A0A1Y0UVS7</accession>
<gene>
    <name evidence="2" type="ORF">S101447_00918</name>
</gene>
<dbReference type="Pfam" id="PF21779">
    <property type="entry name" value="DUF6874"/>
    <property type="match status" value="1"/>
</dbReference>
<dbReference type="EMBL" id="CP021524">
    <property type="protein sequence ID" value="ARW10020.1"/>
    <property type="molecule type" value="Genomic_DNA"/>
</dbReference>